<dbReference type="GO" id="GO:0045454">
    <property type="term" value="P:cell redox homeostasis"/>
    <property type="evidence" value="ECO:0007669"/>
    <property type="project" value="TreeGrafter"/>
</dbReference>
<evidence type="ECO:0000313" key="5">
    <source>
        <dbReference type="Proteomes" id="UP000049685"/>
    </source>
</evidence>
<evidence type="ECO:0000313" key="2">
    <source>
        <dbReference type="EMBL" id="CEJ75382.1"/>
    </source>
</evidence>
<dbReference type="CDD" id="cd02976">
    <property type="entry name" value="NrdH"/>
    <property type="match status" value="1"/>
</dbReference>
<dbReference type="Proteomes" id="UP000049685">
    <property type="component" value="Unassembled WGS sequence"/>
</dbReference>
<sequence>MKKVEIFSSDTCIKCVEVKKYLKEKNIEYIEYNISRNEEARRNLIKLGYMSVPVLLIDGNHVLGFDIDRINQLLG</sequence>
<dbReference type="InterPro" id="IPR051548">
    <property type="entry name" value="Grx-like_ET"/>
</dbReference>
<protein>
    <submittedName>
        <fullName evidence="3">Glutaredoxin</fullName>
    </submittedName>
</protein>
<reference evidence="5" key="1">
    <citation type="submission" date="2015-01" db="EMBL/GenBank/DDBJ databases">
        <authorList>
            <person name="Aslett A.Martin."/>
            <person name="De Silva Nishadi"/>
        </authorList>
    </citation>
    <scope>NUCLEOTIDE SEQUENCE [LARGE SCALE GENOMIC DNA]</scope>
    <source>
        <strain evidence="5">UMC4404</strain>
    </source>
</reference>
<dbReference type="SUPFAM" id="SSF52833">
    <property type="entry name" value="Thioredoxin-like"/>
    <property type="match status" value="1"/>
</dbReference>
<dbReference type="KEGG" id="psor:RSJ16_00345"/>
<dbReference type="Proteomes" id="UP000032811">
    <property type="component" value="Chromosome 1"/>
</dbReference>
<dbReference type="InterPro" id="IPR002109">
    <property type="entry name" value="Glutaredoxin"/>
</dbReference>
<dbReference type="PANTHER" id="PTHR34386">
    <property type="entry name" value="GLUTAREDOXIN"/>
    <property type="match status" value="1"/>
</dbReference>
<dbReference type="GO" id="GO:0009055">
    <property type="term" value="F:electron transfer activity"/>
    <property type="evidence" value="ECO:0007669"/>
    <property type="project" value="TreeGrafter"/>
</dbReference>
<gene>
    <name evidence="3" type="primary">grxC</name>
    <name evidence="2" type="ORF">ATCC9714_32701</name>
    <name evidence="3" type="ORF">UMC4404_34261</name>
</gene>
<dbReference type="EMBL" id="LN679998">
    <property type="protein sequence ID" value="CEJ75382.1"/>
    <property type="molecule type" value="Genomic_DNA"/>
</dbReference>
<dbReference type="Pfam" id="PF00462">
    <property type="entry name" value="Glutaredoxin"/>
    <property type="match status" value="1"/>
</dbReference>
<dbReference type="Gene3D" id="3.40.30.10">
    <property type="entry name" value="Glutaredoxin"/>
    <property type="match status" value="1"/>
</dbReference>
<organism evidence="3 5">
    <name type="scientific">Paraclostridium sordellii</name>
    <name type="common">Clostridium sordellii</name>
    <dbReference type="NCBI Taxonomy" id="1505"/>
    <lineage>
        <taxon>Bacteria</taxon>
        <taxon>Bacillati</taxon>
        <taxon>Bacillota</taxon>
        <taxon>Clostridia</taxon>
        <taxon>Peptostreptococcales</taxon>
        <taxon>Peptostreptococcaceae</taxon>
        <taxon>Paraclostridium</taxon>
    </lineage>
</organism>
<dbReference type="RefSeq" id="WP_021127136.1">
    <property type="nucleotide sequence ID" value="NZ_BDJI01000002.1"/>
</dbReference>
<accession>A0A9P1L5P0</accession>
<evidence type="ECO:0000313" key="4">
    <source>
        <dbReference type="Proteomes" id="UP000032811"/>
    </source>
</evidence>
<keyword evidence="4" id="KW-1185">Reference proteome</keyword>
<reference evidence="3" key="2">
    <citation type="submission" date="2015-01" db="EMBL/GenBank/DDBJ databases">
        <authorList>
            <person name="Aslett M.A."/>
            <person name="De Silva N."/>
        </authorList>
    </citation>
    <scope>NUCLEOTIDE SEQUENCE</scope>
    <source>
        <strain evidence="2 4">ATCC9714</strain>
        <strain evidence="3">UMC4404</strain>
    </source>
</reference>
<name>A0A9P1L5P0_PARSO</name>
<dbReference type="GeneID" id="97539104"/>
<proteinExistence type="predicted"/>
<dbReference type="PROSITE" id="PS51354">
    <property type="entry name" value="GLUTAREDOXIN_2"/>
    <property type="match status" value="1"/>
</dbReference>
<evidence type="ECO:0000313" key="3">
    <source>
        <dbReference type="EMBL" id="CEO33916.1"/>
    </source>
</evidence>
<dbReference type="EMBL" id="CDNY01000009">
    <property type="protein sequence ID" value="CEO33916.1"/>
    <property type="molecule type" value="Genomic_DNA"/>
</dbReference>
<evidence type="ECO:0000259" key="1">
    <source>
        <dbReference type="Pfam" id="PF00462"/>
    </source>
</evidence>
<dbReference type="PANTHER" id="PTHR34386:SF1">
    <property type="entry name" value="GLUTAREDOXIN-LIKE PROTEIN NRDH"/>
    <property type="match status" value="1"/>
</dbReference>
<dbReference type="InterPro" id="IPR036249">
    <property type="entry name" value="Thioredoxin-like_sf"/>
</dbReference>
<feature type="domain" description="Glutaredoxin" evidence="1">
    <location>
        <begin position="4"/>
        <end position="62"/>
    </location>
</feature>
<dbReference type="AlphaFoldDB" id="A0A9P1L5P0"/>